<dbReference type="SUPFAM" id="SSF52029">
    <property type="entry name" value="GroEL apical domain-like"/>
    <property type="match status" value="1"/>
</dbReference>
<evidence type="ECO:0000313" key="11">
    <source>
        <dbReference type="Proteomes" id="UP001488838"/>
    </source>
</evidence>
<accession>A0AAW0K309</accession>
<keyword evidence="4" id="KW-0143">Chaperone</keyword>
<gene>
    <name evidence="10" type="ORF">U0070_020649</name>
</gene>
<dbReference type="PANTHER" id="PTHR45633">
    <property type="entry name" value="60 KDA HEAT SHOCK PROTEIN, MITOCHONDRIAL"/>
    <property type="match status" value="1"/>
</dbReference>
<evidence type="ECO:0000256" key="1">
    <source>
        <dbReference type="ARBA" id="ARBA00006607"/>
    </source>
</evidence>
<evidence type="ECO:0000256" key="7">
    <source>
        <dbReference type="ARBA" id="ARBA00031799"/>
    </source>
</evidence>
<evidence type="ECO:0000256" key="2">
    <source>
        <dbReference type="ARBA" id="ARBA00012198"/>
    </source>
</evidence>
<dbReference type="GO" id="GO:0042026">
    <property type="term" value="P:protein refolding"/>
    <property type="evidence" value="ECO:0007669"/>
    <property type="project" value="InterPro"/>
</dbReference>
<dbReference type="Proteomes" id="UP001488838">
    <property type="component" value="Unassembled WGS sequence"/>
</dbReference>
<evidence type="ECO:0000256" key="6">
    <source>
        <dbReference type="ARBA" id="ARBA00030005"/>
    </source>
</evidence>
<organism evidence="10 11">
    <name type="scientific">Myodes glareolus</name>
    <name type="common">Bank vole</name>
    <name type="synonym">Clethrionomys glareolus</name>
    <dbReference type="NCBI Taxonomy" id="447135"/>
    <lineage>
        <taxon>Eukaryota</taxon>
        <taxon>Metazoa</taxon>
        <taxon>Chordata</taxon>
        <taxon>Craniata</taxon>
        <taxon>Vertebrata</taxon>
        <taxon>Euteleostomi</taxon>
        <taxon>Mammalia</taxon>
        <taxon>Eutheria</taxon>
        <taxon>Euarchontoglires</taxon>
        <taxon>Glires</taxon>
        <taxon>Rodentia</taxon>
        <taxon>Myomorpha</taxon>
        <taxon>Muroidea</taxon>
        <taxon>Cricetidae</taxon>
        <taxon>Arvicolinae</taxon>
        <taxon>Myodes</taxon>
    </lineage>
</organism>
<dbReference type="InterPro" id="IPR001844">
    <property type="entry name" value="Cpn60/GroEL"/>
</dbReference>
<comment type="caution">
    <text evidence="10">The sequence shown here is derived from an EMBL/GenBank/DDBJ whole genome shotgun (WGS) entry which is preliminary data.</text>
</comment>
<sequence>MPEKKCSSVQAIEPVLEMASAYQKPLVITVKDADAGALSTVALNSLKIDLQVVAAKSSRVGNNRKNRLEDTAVATGGAVFEEEGLRLNLNDVQT</sequence>
<dbReference type="GO" id="GO:0140662">
    <property type="term" value="F:ATP-dependent protein folding chaperone"/>
    <property type="evidence" value="ECO:0007669"/>
    <property type="project" value="InterPro"/>
</dbReference>
<proteinExistence type="inferred from homology"/>
<evidence type="ECO:0000256" key="5">
    <source>
        <dbReference type="ARBA" id="ARBA00029756"/>
    </source>
</evidence>
<protein>
    <recommendedName>
        <fullName evidence="3">60 kDa heat shock protein, mitochondrial</fullName>
        <ecNumber evidence="2">5.6.1.7</ecNumber>
    </recommendedName>
    <alternativeName>
        <fullName evidence="5">60 kDa chaperonin</fullName>
    </alternativeName>
    <alternativeName>
        <fullName evidence="7">Chaperonin 60</fullName>
    </alternativeName>
    <alternativeName>
        <fullName evidence="6">Heat shock protein 60</fullName>
    </alternativeName>
</protein>
<evidence type="ECO:0000256" key="8">
    <source>
        <dbReference type="ARBA" id="ARBA00037436"/>
    </source>
</evidence>
<dbReference type="EMBL" id="JBBHLL010000006">
    <property type="protein sequence ID" value="KAK7833628.1"/>
    <property type="molecule type" value="Genomic_DNA"/>
</dbReference>
<dbReference type="EC" id="5.6.1.7" evidence="2"/>
<comment type="subunit">
    <text evidence="9">Homoheptamer arranged in a ring structure. The functional units of these chaperonins consist of heptameric rings of the large subunit Hsp60, which function as a back-to-back double ring. Interacts with 2 heptameric Hsp10 rings to form the symmetrical football complex. Interacts with HRAS. Interacts with ATAD3A. Interacts with ETFBKMT and EEF1AKMT3. Interacts with MFHAS1.</text>
</comment>
<reference evidence="10 11" key="1">
    <citation type="journal article" date="2023" name="bioRxiv">
        <title>Conserved and derived expression patterns and positive selection on dental genes reveal complex evolutionary context of ever-growing rodent molars.</title>
        <authorList>
            <person name="Calamari Z.T."/>
            <person name="Song A."/>
            <person name="Cohen E."/>
            <person name="Akter M."/>
            <person name="Roy R.D."/>
            <person name="Hallikas O."/>
            <person name="Christensen M.M."/>
            <person name="Li P."/>
            <person name="Marangoni P."/>
            <person name="Jernvall J."/>
            <person name="Klein O.D."/>
        </authorList>
    </citation>
    <scope>NUCLEOTIDE SEQUENCE [LARGE SCALE GENOMIC DNA]</scope>
    <source>
        <strain evidence="10">V071</strain>
    </source>
</reference>
<evidence type="ECO:0000256" key="4">
    <source>
        <dbReference type="ARBA" id="ARBA00023186"/>
    </source>
</evidence>
<dbReference type="Gene3D" id="3.50.7.10">
    <property type="entry name" value="GroEL"/>
    <property type="match status" value="1"/>
</dbReference>
<evidence type="ECO:0000256" key="9">
    <source>
        <dbReference type="ARBA" id="ARBA00046475"/>
    </source>
</evidence>
<evidence type="ECO:0000256" key="3">
    <source>
        <dbReference type="ARBA" id="ARBA00019981"/>
    </source>
</evidence>
<evidence type="ECO:0000313" key="10">
    <source>
        <dbReference type="EMBL" id="KAK7833628.1"/>
    </source>
</evidence>
<dbReference type="InterPro" id="IPR027409">
    <property type="entry name" value="GroEL-like_apical_dom_sf"/>
</dbReference>
<comment type="function">
    <text evidence="8">Chaperonin implicated in mitochondrial protein import and macromolecular assembly. Together with Hsp10, facilitates the correct folding of imported proteins. May also prevent misfolding and promote the refolding and proper assembly of unfolded polypeptides generated under stress conditions in the mitochondrial matrix. The functional units of these chaperonins consist of heptameric rings of the large subunit Hsp60, which function as a back-to-back double ring. In a cyclic reaction, Hsp60 ring complexes bind one unfolded substrate protein per ring, followed by the binding of ATP and association with 2 heptameric rings of the co-chaperonin Hsp10. This leads to sequestration of the substrate protein in the inner cavity of Hsp60 where, for a certain period of time, it can fold undisturbed by other cell components. Synchronous hydrolysis of ATP in all Hsp60 subunits results in the dissociation of the chaperonin rings and the release of ADP and the folded substrate protein.</text>
</comment>
<comment type="similarity">
    <text evidence="1">Belongs to the chaperonin (HSP60) family.</text>
</comment>
<keyword evidence="11" id="KW-1185">Reference proteome</keyword>
<dbReference type="AlphaFoldDB" id="A0AAW0K309"/>
<name>A0AAW0K309_MYOGA</name>